<sequence>MSQAIQYNSSVAMTRHPHLLERAAALTPALHRQRQAPQAIVEAVADPAGAERLAGTHRLHA</sequence>
<dbReference type="Proteomes" id="UP000254545">
    <property type="component" value="Unassembled WGS sequence"/>
</dbReference>
<evidence type="ECO:0000313" key="1">
    <source>
        <dbReference type="EMBL" id="STS90992.1"/>
    </source>
</evidence>
<accession>A0A7H4MKZ2</accession>
<reference evidence="1 2" key="1">
    <citation type="submission" date="2018-06" db="EMBL/GenBank/DDBJ databases">
        <authorList>
            <consortium name="Pathogen Informatics"/>
            <person name="Doyle S."/>
        </authorList>
    </citation>
    <scope>NUCLEOTIDE SEQUENCE [LARGE SCALE GENOMIC DNA]</scope>
    <source>
        <strain evidence="1 2">NCTC9177</strain>
    </source>
</reference>
<proteinExistence type="predicted"/>
<dbReference type="EMBL" id="UGKR01000003">
    <property type="protein sequence ID" value="STS90992.1"/>
    <property type="molecule type" value="Genomic_DNA"/>
</dbReference>
<gene>
    <name evidence="1" type="ORF">NCTC9177_04893</name>
</gene>
<protein>
    <submittedName>
        <fullName evidence="1">Alpha-L-rhamnosidase</fullName>
    </submittedName>
</protein>
<dbReference type="AlphaFoldDB" id="A0A7H4MKZ2"/>
<comment type="caution">
    <text evidence="1">The sequence shown here is derived from an EMBL/GenBank/DDBJ whole genome shotgun (WGS) entry which is preliminary data.</text>
</comment>
<name>A0A7H4MKZ2_KLEVA</name>
<organism evidence="1 2">
    <name type="scientific">Klebsiella variicola</name>
    <dbReference type="NCBI Taxonomy" id="244366"/>
    <lineage>
        <taxon>Bacteria</taxon>
        <taxon>Pseudomonadati</taxon>
        <taxon>Pseudomonadota</taxon>
        <taxon>Gammaproteobacteria</taxon>
        <taxon>Enterobacterales</taxon>
        <taxon>Enterobacteriaceae</taxon>
        <taxon>Klebsiella/Raoultella group</taxon>
        <taxon>Klebsiella</taxon>
        <taxon>Klebsiella pneumoniae complex</taxon>
    </lineage>
</organism>
<evidence type="ECO:0000313" key="2">
    <source>
        <dbReference type="Proteomes" id="UP000254545"/>
    </source>
</evidence>